<feature type="domain" description="Glycoside hydrolase family 13 N-terminal" evidence="3">
    <location>
        <begin position="41"/>
        <end position="109"/>
    </location>
</feature>
<dbReference type="Pfam" id="PF00756">
    <property type="entry name" value="Esterase"/>
    <property type="match status" value="1"/>
</dbReference>
<dbReference type="RefSeq" id="WP_148592116.1">
    <property type="nucleotide sequence ID" value="NZ_CP042997.1"/>
</dbReference>
<gene>
    <name evidence="4" type="primary">axe1-6A_2</name>
    <name evidence="4" type="ORF">OJF2_12080</name>
</gene>
<proteinExistence type="predicted"/>
<evidence type="ECO:0000259" key="3">
    <source>
        <dbReference type="Pfam" id="PF02922"/>
    </source>
</evidence>
<dbReference type="InterPro" id="IPR014756">
    <property type="entry name" value="Ig_E-set"/>
</dbReference>
<dbReference type="Pfam" id="PF02922">
    <property type="entry name" value="CBM_48"/>
    <property type="match status" value="1"/>
</dbReference>
<dbReference type="PANTHER" id="PTHR48098">
    <property type="entry name" value="ENTEROCHELIN ESTERASE-RELATED"/>
    <property type="match status" value="1"/>
</dbReference>
<dbReference type="GO" id="GO:0016747">
    <property type="term" value="F:acyltransferase activity, transferring groups other than amino-acyl groups"/>
    <property type="evidence" value="ECO:0007669"/>
    <property type="project" value="TreeGrafter"/>
</dbReference>
<dbReference type="OrthoDB" id="184858at2"/>
<dbReference type="GO" id="GO:0005975">
    <property type="term" value="P:carbohydrate metabolic process"/>
    <property type="evidence" value="ECO:0007669"/>
    <property type="project" value="InterPro"/>
</dbReference>
<dbReference type="Gene3D" id="3.40.50.1820">
    <property type="entry name" value="alpha/beta hydrolase"/>
    <property type="match status" value="1"/>
</dbReference>
<dbReference type="PANTHER" id="PTHR48098:SF1">
    <property type="entry name" value="DIACYLGLYCEROL ACYLTRANSFERASE_MYCOLYLTRANSFERASE AG85A"/>
    <property type="match status" value="1"/>
</dbReference>
<reference evidence="4 5" key="1">
    <citation type="submission" date="2019-08" db="EMBL/GenBank/DDBJ databases">
        <title>Deep-cultivation of Planctomycetes and their phenomic and genomic characterization uncovers novel biology.</title>
        <authorList>
            <person name="Wiegand S."/>
            <person name="Jogler M."/>
            <person name="Boedeker C."/>
            <person name="Pinto D."/>
            <person name="Vollmers J."/>
            <person name="Rivas-Marin E."/>
            <person name="Kohn T."/>
            <person name="Peeters S.H."/>
            <person name="Heuer A."/>
            <person name="Rast P."/>
            <person name="Oberbeckmann S."/>
            <person name="Bunk B."/>
            <person name="Jeske O."/>
            <person name="Meyerdierks A."/>
            <person name="Storesund J.E."/>
            <person name="Kallscheuer N."/>
            <person name="Luecker S."/>
            <person name="Lage O.M."/>
            <person name="Pohl T."/>
            <person name="Merkel B.J."/>
            <person name="Hornburger P."/>
            <person name="Mueller R.-W."/>
            <person name="Bruemmer F."/>
            <person name="Labrenz M."/>
            <person name="Spormann A.M."/>
            <person name="Op den Camp H."/>
            <person name="Overmann J."/>
            <person name="Amann R."/>
            <person name="Jetten M.S.M."/>
            <person name="Mascher T."/>
            <person name="Medema M.H."/>
            <person name="Devos D.P."/>
            <person name="Kaster A.-K."/>
            <person name="Ovreas L."/>
            <person name="Rohde M."/>
            <person name="Galperin M.Y."/>
            <person name="Jogler C."/>
        </authorList>
    </citation>
    <scope>NUCLEOTIDE SEQUENCE [LARGE SCALE GENOMIC DNA]</scope>
    <source>
        <strain evidence="4 5">OJF2</strain>
    </source>
</reference>
<dbReference type="AlphaFoldDB" id="A0A5B9VX84"/>
<dbReference type="SUPFAM" id="SSF81296">
    <property type="entry name" value="E set domains"/>
    <property type="match status" value="1"/>
</dbReference>
<feature type="signal peptide" evidence="2">
    <location>
        <begin position="1"/>
        <end position="24"/>
    </location>
</feature>
<accession>A0A5B9VX84</accession>
<keyword evidence="2" id="KW-0732">Signal</keyword>
<dbReference type="EMBL" id="CP042997">
    <property type="protein sequence ID" value="QEH32729.1"/>
    <property type="molecule type" value="Genomic_DNA"/>
</dbReference>
<protein>
    <submittedName>
        <fullName evidence="4">Carbohydrate acetyl esterase/feruloyl esterase</fullName>
    </submittedName>
</protein>
<dbReference type="Proteomes" id="UP000324233">
    <property type="component" value="Chromosome"/>
</dbReference>
<keyword evidence="5" id="KW-1185">Reference proteome</keyword>
<dbReference type="InterPro" id="IPR000801">
    <property type="entry name" value="Esterase-like"/>
</dbReference>
<dbReference type="InterPro" id="IPR013783">
    <property type="entry name" value="Ig-like_fold"/>
</dbReference>
<evidence type="ECO:0000313" key="5">
    <source>
        <dbReference type="Proteomes" id="UP000324233"/>
    </source>
</evidence>
<dbReference type="KEGG" id="agv:OJF2_12080"/>
<dbReference type="GO" id="GO:0004553">
    <property type="term" value="F:hydrolase activity, hydrolyzing O-glycosyl compounds"/>
    <property type="evidence" value="ECO:0007669"/>
    <property type="project" value="InterPro"/>
</dbReference>
<dbReference type="Gene3D" id="2.60.40.10">
    <property type="entry name" value="Immunoglobulins"/>
    <property type="match status" value="1"/>
</dbReference>
<feature type="chain" id="PRO_5022702831" evidence="2">
    <location>
        <begin position="25"/>
        <end position="398"/>
    </location>
</feature>
<dbReference type="InterPro" id="IPR004193">
    <property type="entry name" value="Glyco_hydro_13_N"/>
</dbReference>
<dbReference type="CDD" id="cd11294">
    <property type="entry name" value="E_set_Esterase_like_N"/>
    <property type="match status" value="1"/>
</dbReference>
<dbReference type="SUPFAM" id="SSF53474">
    <property type="entry name" value="alpha/beta-Hydrolases"/>
    <property type="match status" value="1"/>
</dbReference>
<feature type="region of interest" description="Disordered" evidence="1">
    <location>
        <begin position="19"/>
        <end position="38"/>
    </location>
</feature>
<organism evidence="4 5">
    <name type="scientific">Aquisphaera giovannonii</name>
    <dbReference type="NCBI Taxonomy" id="406548"/>
    <lineage>
        <taxon>Bacteria</taxon>
        <taxon>Pseudomonadati</taxon>
        <taxon>Planctomycetota</taxon>
        <taxon>Planctomycetia</taxon>
        <taxon>Isosphaerales</taxon>
        <taxon>Isosphaeraceae</taxon>
        <taxon>Aquisphaera</taxon>
    </lineage>
</organism>
<evidence type="ECO:0000256" key="2">
    <source>
        <dbReference type="SAM" id="SignalP"/>
    </source>
</evidence>
<evidence type="ECO:0000256" key="1">
    <source>
        <dbReference type="SAM" id="MobiDB-lite"/>
    </source>
</evidence>
<evidence type="ECO:0000313" key="4">
    <source>
        <dbReference type="EMBL" id="QEH32729.1"/>
    </source>
</evidence>
<name>A0A5B9VX84_9BACT</name>
<dbReference type="InterPro" id="IPR050583">
    <property type="entry name" value="Mycobacterial_A85_antigen"/>
</dbReference>
<sequence precursor="true">MRQRLPLAGLAILAGLASQPPAQAQPGGPRPPDFASPEVSAEKKVTFRVFAPKAAAVKLASSDIPGNGPDAAPGMENGGAMKKRDDGVWEAVVGPVQPGAYRYRFDVDGVAVVDPRNTATSETNSDCWSLVYVPGSDASDTKDVPHGAVAEVTYSSKTLGRPRRMHVYTPPGYEKGEGKYPVFYLLHGAFDCDDSWSTVGRAEFILDNLIAAGKAKPMVVVMPAGHTGPFRFGAGGDNSFERQMQEFEDDFVKDVKPLVESRYRVLGDRANRAIAGLSMGGAQTLNIAGGHLGEFGYVGVFSSGIFGITGGFNGAPPDTKWEESHKSILDDAELKKGLKLVWFGCGKDDFLVKTSEATVEMLKRHGFAVTSRESEGGHTWTNWRLYLSEFAPQLFQEK</sequence>
<dbReference type="InterPro" id="IPR029058">
    <property type="entry name" value="AB_hydrolase_fold"/>
</dbReference>